<accession>A0A426XBY8</accession>
<comment type="caution">
    <text evidence="1">The sequence shown here is derived from an EMBL/GenBank/DDBJ whole genome shotgun (WGS) entry which is preliminary data.</text>
</comment>
<dbReference type="Proteomes" id="UP000287651">
    <property type="component" value="Unassembled WGS sequence"/>
</dbReference>
<dbReference type="AlphaFoldDB" id="A0A426XBY8"/>
<protein>
    <submittedName>
        <fullName evidence="1">Uncharacterized protein</fullName>
    </submittedName>
</protein>
<dbReference type="EMBL" id="AMZH03022858">
    <property type="protein sequence ID" value="RRT36950.1"/>
    <property type="molecule type" value="Genomic_DNA"/>
</dbReference>
<name>A0A426XBY8_ENSVE</name>
<organism evidence="1 2">
    <name type="scientific">Ensete ventricosum</name>
    <name type="common">Abyssinian banana</name>
    <name type="synonym">Musa ensete</name>
    <dbReference type="NCBI Taxonomy" id="4639"/>
    <lineage>
        <taxon>Eukaryota</taxon>
        <taxon>Viridiplantae</taxon>
        <taxon>Streptophyta</taxon>
        <taxon>Embryophyta</taxon>
        <taxon>Tracheophyta</taxon>
        <taxon>Spermatophyta</taxon>
        <taxon>Magnoliopsida</taxon>
        <taxon>Liliopsida</taxon>
        <taxon>Zingiberales</taxon>
        <taxon>Musaceae</taxon>
        <taxon>Ensete</taxon>
    </lineage>
</organism>
<reference evidence="1 2" key="1">
    <citation type="journal article" date="2014" name="Agronomy (Basel)">
        <title>A Draft Genome Sequence for Ensete ventricosum, the Drought-Tolerant Tree Against Hunger.</title>
        <authorList>
            <person name="Harrison J."/>
            <person name="Moore K.A."/>
            <person name="Paszkiewicz K."/>
            <person name="Jones T."/>
            <person name="Grant M."/>
            <person name="Ambacheew D."/>
            <person name="Muzemil S."/>
            <person name="Studholme D.J."/>
        </authorList>
    </citation>
    <scope>NUCLEOTIDE SEQUENCE [LARGE SCALE GENOMIC DNA]</scope>
</reference>
<proteinExistence type="predicted"/>
<evidence type="ECO:0000313" key="1">
    <source>
        <dbReference type="EMBL" id="RRT36950.1"/>
    </source>
</evidence>
<gene>
    <name evidence="1" type="ORF">B296_00028803</name>
</gene>
<evidence type="ECO:0000313" key="2">
    <source>
        <dbReference type="Proteomes" id="UP000287651"/>
    </source>
</evidence>
<sequence length="113" mass="12060">MVGEAGGGGEGELDHYIIGVADGGIREDKVRGYRDEDTWEKEEGLGDHYMPSVGLVDAHPPVVGSEALKLVLSAREVTCVRPPARQQRLEIAGGGQPMHLGAPHLAIKLHYPA</sequence>